<name>A0A2K1JVG6_PHYPA</name>
<dbReference type="Gramene" id="Pp3c11_20270V3.1">
    <property type="protein sequence ID" value="PAC:32958208.CDS.1"/>
    <property type="gene ID" value="Pp3c11_20270"/>
</dbReference>
<evidence type="ECO:0000313" key="1">
    <source>
        <dbReference type="EMBL" id="PNR45516.1"/>
    </source>
</evidence>
<dbReference type="PaxDb" id="3218-PP1S31_394V6.1"/>
<sequence length="52" mass="5748">MEHNVLKSSVICEDGTLIEAVVVVDATSHSERLVKYDKPFISGYRIASKIVV</sequence>
<evidence type="ECO:0000313" key="3">
    <source>
        <dbReference type="Proteomes" id="UP000006727"/>
    </source>
</evidence>
<reference evidence="1 3" key="2">
    <citation type="journal article" date="2018" name="Plant J.">
        <title>The Physcomitrella patens chromosome-scale assembly reveals moss genome structure and evolution.</title>
        <authorList>
            <person name="Lang D."/>
            <person name="Ullrich K.K."/>
            <person name="Murat F."/>
            <person name="Fuchs J."/>
            <person name="Jenkins J."/>
            <person name="Haas F.B."/>
            <person name="Piednoel M."/>
            <person name="Gundlach H."/>
            <person name="Van Bel M."/>
            <person name="Meyberg R."/>
            <person name="Vives C."/>
            <person name="Morata J."/>
            <person name="Symeonidi A."/>
            <person name="Hiss M."/>
            <person name="Muchero W."/>
            <person name="Kamisugi Y."/>
            <person name="Saleh O."/>
            <person name="Blanc G."/>
            <person name="Decker E.L."/>
            <person name="van Gessel N."/>
            <person name="Grimwood J."/>
            <person name="Hayes R.D."/>
            <person name="Graham S.W."/>
            <person name="Gunter L.E."/>
            <person name="McDaniel S.F."/>
            <person name="Hoernstein S.N.W."/>
            <person name="Larsson A."/>
            <person name="Li F.W."/>
            <person name="Perroud P.F."/>
            <person name="Phillips J."/>
            <person name="Ranjan P."/>
            <person name="Rokshar D.S."/>
            <person name="Rothfels C.J."/>
            <person name="Schneider L."/>
            <person name="Shu S."/>
            <person name="Stevenson D.W."/>
            <person name="Thummler F."/>
            <person name="Tillich M."/>
            <person name="Villarreal Aguilar J.C."/>
            <person name="Widiez T."/>
            <person name="Wong G.K."/>
            <person name="Wymore A."/>
            <person name="Zhang Y."/>
            <person name="Zimmer A.D."/>
            <person name="Quatrano R.S."/>
            <person name="Mayer K.F.X."/>
            <person name="Goodstein D."/>
            <person name="Casacuberta J.M."/>
            <person name="Vandepoele K."/>
            <person name="Reski R."/>
            <person name="Cuming A.C."/>
            <person name="Tuskan G.A."/>
            <person name="Maumus F."/>
            <person name="Salse J."/>
            <person name="Schmutz J."/>
            <person name="Rensing S.A."/>
        </authorList>
    </citation>
    <scope>NUCLEOTIDE SEQUENCE [LARGE SCALE GENOMIC DNA]</scope>
    <source>
        <strain evidence="2 3">cv. Gransden 2004</strain>
    </source>
</reference>
<proteinExistence type="predicted"/>
<dbReference type="Proteomes" id="UP000006727">
    <property type="component" value="Chromosome 11"/>
</dbReference>
<protein>
    <submittedName>
        <fullName evidence="1 2">Uncharacterized protein</fullName>
    </submittedName>
</protein>
<reference evidence="2" key="3">
    <citation type="submission" date="2020-12" db="UniProtKB">
        <authorList>
            <consortium name="EnsemblPlants"/>
        </authorList>
    </citation>
    <scope>IDENTIFICATION</scope>
</reference>
<gene>
    <name evidence="1" type="ORF">PHYPA_015287</name>
</gene>
<dbReference type="EnsemblPlants" id="Pp3c11_20270V3.1">
    <property type="protein sequence ID" value="PAC:32958208.CDS.1"/>
    <property type="gene ID" value="Pp3c11_20270"/>
</dbReference>
<dbReference type="EnsemblPlants" id="Pp3c11_20270V3.2">
    <property type="protein sequence ID" value="PAC:32958209.CDS.1"/>
    <property type="gene ID" value="Pp3c11_20270"/>
</dbReference>
<accession>A0A2K1JVG6</accession>
<reference evidence="1 3" key="1">
    <citation type="journal article" date="2008" name="Science">
        <title>The Physcomitrella genome reveals evolutionary insights into the conquest of land by plants.</title>
        <authorList>
            <person name="Rensing S."/>
            <person name="Lang D."/>
            <person name="Zimmer A."/>
            <person name="Terry A."/>
            <person name="Salamov A."/>
            <person name="Shapiro H."/>
            <person name="Nishiyama T."/>
            <person name="Perroud P.-F."/>
            <person name="Lindquist E."/>
            <person name="Kamisugi Y."/>
            <person name="Tanahashi T."/>
            <person name="Sakakibara K."/>
            <person name="Fujita T."/>
            <person name="Oishi K."/>
            <person name="Shin-I T."/>
            <person name="Kuroki Y."/>
            <person name="Toyoda A."/>
            <person name="Suzuki Y."/>
            <person name="Hashimoto A."/>
            <person name="Yamaguchi K."/>
            <person name="Sugano A."/>
            <person name="Kohara Y."/>
            <person name="Fujiyama A."/>
            <person name="Anterola A."/>
            <person name="Aoki S."/>
            <person name="Ashton N."/>
            <person name="Barbazuk W.B."/>
            <person name="Barker E."/>
            <person name="Bennetzen J."/>
            <person name="Bezanilla M."/>
            <person name="Blankenship R."/>
            <person name="Cho S.H."/>
            <person name="Dutcher S."/>
            <person name="Estelle M."/>
            <person name="Fawcett J.A."/>
            <person name="Gundlach H."/>
            <person name="Hanada K."/>
            <person name="Heyl A."/>
            <person name="Hicks K.A."/>
            <person name="Hugh J."/>
            <person name="Lohr M."/>
            <person name="Mayer K."/>
            <person name="Melkozernov A."/>
            <person name="Murata T."/>
            <person name="Nelson D."/>
            <person name="Pils B."/>
            <person name="Prigge M."/>
            <person name="Reiss B."/>
            <person name="Renner T."/>
            <person name="Rombauts S."/>
            <person name="Rushton P."/>
            <person name="Sanderfoot A."/>
            <person name="Schween G."/>
            <person name="Shiu S.-H."/>
            <person name="Stueber K."/>
            <person name="Theodoulou F.L."/>
            <person name="Tu H."/>
            <person name="Van de Peer Y."/>
            <person name="Verrier P.J."/>
            <person name="Waters E."/>
            <person name="Wood A."/>
            <person name="Yang L."/>
            <person name="Cove D."/>
            <person name="Cuming A."/>
            <person name="Hasebe M."/>
            <person name="Lucas S."/>
            <person name="Mishler D.B."/>
            <person name="Reski R."/>
            <person name="Grigoriev I."/>
            <person name="Quatrano R.S."/>
            <person name="Boore J.L."/>
        </authorList>
    </citation>
    <scope>NUCLEOTIDE SEQUENCE [LARGE SCALE GENOMIC DNA]</scope>
    <source>
        <strain evidence="2 3">cv. Gransden 2004</strain>
    </source>
</reference>
<dbReference type="AlphaFoldDB" id="A0A2K1JVG6"/>
<keyword evidence="3" id="KW-1185">Reference proteome</keyword>
<evidence type="ECO:0000313" key="2">
    <source>
        <dbReference type="EnsemblPlants" id="PAC:32958208.CDS.1"/>
    </source>
</evidence>
<dbReference type="EMBL" id="ABEU02000011">
    <property type="protein sequence ID" value="PNR45516.1"/>
    <property type="molecule type" value="Genomic_DNA"/>
</dbReference>
<organism evidence="1">
    <name type="scientific">Physcomitrium patens</name>
    <name type="common">Spreading-leaved earth moss</name>
    <name type="synonym">Physcomitrella patens</name>
    <dbReference type="NCBI Taxonomy" id="3218"/>
    <lineage>
        <taxon>Eukaryota</taxon>
        <taxon>Viridiplantae</taxon>
        <taxon>Streptophyta</taxon>
        <taxon>Embryophyta</taxon>
        <taxon>Bryophyta</taxon>
        <taxon>Bryophytina</taxon>
        <taxon>Bryopsida</taxon>
        <taxon>Funariidae</taxon>
        <taxon>Funariales</taxon>
        <taxon>Funariaceae</taxon>
        <taxon>Physcomitrium</taxon>
    </lineage>
</organism>
<dbReference type="Gramene" id="Pp3c11_20270V3.2">
    <property type="protein sequence ID" value="PAC:32958209.CDS.1"/>
    <property type="gene ID" value="Pp3c11_20270"/>
</dbReference>
<dbReference type="InParanoid" id="A0A2K1JVG6"/>